<sequence length="263" mass="28145">MAAQTAAGRKKANGIESVASQQEASPQVHNPLDGKSRTQLHLLRKFFHALTGMGFAALYEYFLTQQQTLIFYGALFVVLAAGESLRMRFPNTINRLALRVTQSLLRSYEKDHASGMVFFVAGMLFCVGFLPKNVAVLSILYLSIGDPVASACGIKYGRLGPKFGNGKSLVGYIGGLVACAITTYLYFIRTCRHSLSLVVVSLIGGFAGSTMEVLCGRKIGPEGLGGPIDVDDNLAVPIGSGCIFYAILSLAFPNFCHDALSSS</sequence>
<dbReference type="InterPro" id="IPR037997">
    <property type="entry name" value="Dgk1-like"/>
</dbReference>
<keyword evidence="2" id="KW-1133">Transmembrane helix</keyword>
<proteinExistence type="predicted"/>
<evidence type="ECO:0008006" key="4">
    <source>
        <dbReference type="Google" id="ProtNLM"/>
    </source>
</evidence>
<dbReference type="AlphaFoldDB" id="A0A7S0MSC3"/>
<keyword evidence="2" id="KW-0472">Membrane</keyword>
<gene>
    <name evidence="3" type="ORF">CCUR1050_LOCUS25062</name>
</gene>
<feature type="transmembrane region" description="Helical" evidence="2">
    <location>
        <begin position="113"/>
        <end position="131"/>
    </location>
</feature>
<accession>A0A7S0MSC3</accession>
<feature type="transmembrane region" description="Helical" evidence="2">
    <location>
        <begin position="195"/>
        <end position="214"/>
    </location>
</feature>
<dbReference type="GO" id="GO:0005789">
    <property type="term" value="C:endoplasmic reticulum membrane"/>
    <property type="evidence" value="ECO:0007669"/>
    <property type="project" value="TreeGrafter"/>
</dbReference>
<evidence type="ECO:0000256" key="2">
    <source>
        <dbReference type="SAM" id="Phobius"/>
    </source>
</evidence>
<name>A0A7S0MSC3_9CRYP</name>
<feature type="transmembrane region" description="Helical" evidence="2">
    <location>
        <begin position="234"/>
        <end position="256"/>
    </location>
</feature>
<reference evidence="3" key="1">
    <citation type="submission" date="2021-01" db="EMBL/GenBank/DDBJ databases">
        <authorList>
            <person name="Corre E."/>
            <person name="Pelletier E."/>
            <person name="Niang G."/>
            <person name="Scheremetjew M."/>
            <person name="Finn R."/>
            <person name="Kale V."/>
            <person name="Holt S."/>
            <person name="Cochrane G."/>
            <person name="Meng A."/>
            <person name="Brown T."/>
            <person name="Cohen L."/>
        </authorList>
    </citation>
    <scope>NUCLEOTIDE SEQUENCE</scope>
    <source>
        <strain evidence="3">CCAP979/52</strain>
    </source>
</reference>
<feature type="transmembrane region" description="Helical" evidence="2">
    <location>
        <begin position="46"/>
        <end position="63"/>
    </location>
</feature>
<evidence type="ECO:0000256" key="1">
    <source>
        <dbReference type="SAM" id="MobiDB-lite"/>
    </source>
</evidence>
<feature type="compositionally biased region" description="Polar residues" evidence="1">
    <location>
        <begin position="18"/>
        <end position="28"/>
    </location>
</feature>
<feature type="transmembrane region" description="Helical" evidence="2">
    <location>
        <begin position="69"/>
        <end position="89"/>
    </location>
</feature>
<organism evidence="3">
    <name type="scientific">Cryptomonas curvata</name>
    <dbReference type="NCBI Taxonomy" id="233186"/>
    <lineage>
        <taxon>Eukaryota</taxon>
        <taxon>Cryptophyceae</taxon>
        <taxon>Cryptomonadales</taxon>
        <taxon>Cryptomonadaceae</taxon>
        <taxon>Cryptomonas</taxon>
    </lineage>
</organism>
<dbReference type="GO" id="GO:0004143">
    <property type="term" value="F:ATP-dependent diacylglycerol kinase activity"/>
    <property type="evidence" value="ECO:0007669"/>
    <property type="project" value="InterPro"/>
</dbReference>
<dbReference type="EMBL" id="HBEZ01045475">
    <property type="protein sequence ID" value="CAD8647550.1"/>
    <property type="molecule type" value="Transcribed_RNA"/>
</dbReference>
<feature type="transmembrane region" description="Helical" evidence="2">
    <location>
        <begin position="169"/>
        <end position="188"/>
    </location>
</feature>
<dbReference type="PANTHER" id="PTHR31303:SF1">
    <property type="entry name" value="CTP-DEPENDENT DIACYLGLYCEROL KINASE 1"/>
    <property type="match status" value="1"/>
</dbReference>
<dbReference type="GO" id="GO:0006654">
    <property type="term" value="P:phosphatidic acid biosynthetic process"/>
    <property type="evidence" value="ECO:0007669"/>
    <property type="project" value="TreeGrafter"/>
</dbReference>
<keyword evidence="2" id="KW-0812">Transmembrane</keyword>
<dbReference type="PANTHER" id="PTHR31303">
    <property type="entry name" value="CTP-DEPENDENT DIACYLGLYCEROL KINASE 1"/>
    <property type="match status" value="1"/>
</dbReference>
<evidence type="ECO:0000313" key="3">
    <source>
        <dbReference type="EMBL" id="CAD8647550.1"/>
    </source>
</evidence>
<protein>
    <recommendedName>
        <fullName evidence="4">Phosphatidate cytidylyltransferase</fullName>
    </recommendedName>
</protein>
<feature type="region of interest" description="Disordered" evidence="1">
    <location>
        <begin position="1"/>
        <end position="32"/>
    </location>
</feature>